<gene>
    <name evidence="3" type="primary">csx10</name>
    <name evidence="3" type="ORF">IQ241_17325</name>
</gene>
<dbReference type="InterPro" id="IPR013490">
    <property type="entry name" value="CRISPR-assoc_RAMP_Csx10"/>
</dbReference>
<keyword evidence="4" id="KW-1185">Reference proteome</keyword>
<organism evidence="3 4">
    <name type="scientific">Vasconcelosia minhoensis LEGE 07310</name>
    <dbReference type="NCBI Taxonomy" id="915328"/>
    <lineage>
        <taxon>Bacteria</taxon>
        <taxon>Bacillati</taxon>
        <taxon>Cyanobacteriota</taxon>
        <taxon>Cyanophyceae</taxon>
        <taxon>Nodosilineales</taxon>
        <taxon>Cymatolegaceae</taxon>
        <taxon>Vasconcelosia</taxon>
        <taxon>Vasconcelosia minhoensis</taxon>
    </lineage>
</organism>
<dbReference type="InterPro" id="IPR005537">
    <property type="entry name" value="RAMP_III_fam"/>
</dbReference>
<dbReference type="EMBL" id="JADEXG010000045">
    <property type="protein sequence ID" value="MBE9079037.1"/>
    <property type="molecule type" value="Genomic_DNA"/>
</dbReference>
<evidence type="ECO:0000259" key="2">
    <source>
        <dbReference type="Pfam" id="PF03787"/>
    </source>
</evidence>
<protein>
    <submittedName>
        <fullName evidence="3">CRISPR-associated RAMP protein Csx10</fullName>
    </submittedName>
</protein>
<keyword evidence="1" id="KW-0051">Antiviral defense</keyword>
<evidence type="ECO:0000313" key="4">
    <source>
        <dbReference type="Proteomes" id="UP000636505"/>
    </source>
</evidence>
<dbReference type="Proteomes" id="UP000636505">
    <property type="component" value="Unassembled WGS sequence"/>
</dbReference>
<dbReference type="NCBIfam" id="TIGR02674">
    <property type="entry name" value="cas_cyan_RAMP_2"/>
    <property type="match status" value="1"/>
</dbReference>
<dbReference type="GO" id="GO:0051607">
    <property type="term" value="P:defense response to virus"/>
    <property type="evidence" value="ECO:0007669"/>
    <property type="project" value="UniProtKB-KW"/>
</dbReference>
<reference evidence="3" key="1">
    <citation type="submission" date="2020-10" db="EMBL/GenBank/DDBJ databases">
        <authorList>
            <person name="Castelo-Branco R."/>
            <person name="Eusebio N."/>
            <person name="Adriana R."/>
            <person name="Vieira A."/>
            <person name="Brugerolle De Fraissinette N."/>
            <person name="Rezende De Castro R."/>
            <person name="Schneider M.P."/>
            <person name="Vasconcelos V."/>
            <person name="Leao P.N."/>
        </authorList>
    </citation>
    <scope>NUCLEOTIDE SEQUENCE</scope>
    <source>
        <strain evidence="3">LEGE 07310</strain>
    </source>
</reference>
<dbReference type="AlphaFoldDB" id="A0A8J7A8E8"/>
<evidence type="ECO:0000313" key="3">
    <source>
        <dbReference type="EMBL" id="MBE9079037.1"/>
    </source>
</evidence>
<sequence>MKEILLTITALSPLAIGRQKPGGSVSEAQSYIPGSVIRGAIAAQMLRQSNSGDQPGGDFETLFLSEDAAIFSNAYPTVRGRQPLVLPATAVSSKTNPGFQTETNSNGGVFDTLMDRFCAEGYGHLYDPNCPSDQGRVEPYGGFYSVEDKKYRSHSAATRLLTRVGINRRRATAQEQMLYSIEALSETVRVKHKKAEGEDNDEETYEWSPSNFGGTIRLADAELAEQLKKYIESRNPESGITQPSRLRLGGSISRGLGKVSIEATIQDYQSNAASRIAAFDQTLRDRWETWKIFGTPDVPLAKNRTFFTIGLTSDAILSEQWRRTTVISPEMLCQMAGVSDSGLELHASYSSYDHRSGWNAAWGLMKDVELVTKMGSVFLFSIPKEQENVWISKLAKVERQGIGDRTSEGFGQVRICDEFHQIRREAAK</sequence>
<accession>A0A8J7A8E8</accession>
<name>A0A8J7A8E8_9CYAN</name>
<proteinExistence type="predicted"/>
<dbReference type="Pfam" id="PF03787">
    <property type="entry name" value="RAMPs"/>
    <property type="match status" value="1"/>
</dbReference>
<evidence type="ECO:0000256" key="1">
    <source>
        <dbReference type="ARBA" id="ARBA00023118"/>
    </source>
</evidence>
<feature type="domain" description="CRISPR type III-associated protein" evidence="2">
    <location>
        <begin position="7"/>
        <end position="260"/>
    </location>
</feature>
<comment type="caution">
    <text evidence="3">The sequence shown here is derived from an EMBL/GenBank/DDBJ whole genome shotgun (WGS) entry which is preliminary data.</text>
</comment>
<dbReference type="RefSeq" id="WP_193909558.1">
    <property type="nucleotide sequence ID" value="NZ_JADEXG010000045.1"/>
</dbReference>